<keyword evidence="5" id="KW-1185">Reference proteome</keyword>
<evidence type="ECO:0000313" key="4">
    <source>
        <dbReference type="EMBL" id="KAG7309055.1"/>
    </source>
</evidence>
<dbReference type="EMBL" id="JAHIBW010000007">
    <property type="protein sequence ID" value="KAG7309055.1"/>
    <property type="molecule type" value="Genomic_DNA"/>
</dbReference>
<dbReference type="SUPFAM" id="SSF47823">
    <property type="entry name" value="lambda integrase-like, N-terminal domain"/>
    <property type="match status" value="1"/>
</dbReference>
<protein>
    <recommendedName>
        <fullName evidence="3">Core-binding (CB) domain-containing protein</fullName>
    </recommendedName>
</protein>
<dbReference type="PROSITE" id="PS51900">
    <property type="entry name" value="CB"/>
    <property type="match status" value="1"/>
</dbReference>
<evidence type="ECO:0000256" key="1">
    <source>
        <dbReference type="ARBA" id="ARBA00023125"/>
    </source>
</evidence>
<feature type="compositionally biased region" description="Basic and acidic residues" evidence="2">
    <location>
        <begin position="569"/>
        <end position="582"/>
    </location>
</feature>
<gene>
    <name evidence="4" type="ORF">JYU34_004935</name>
</gene>
<evidence type="ECO:0000313" key="5">
    <source>
        <dbReference type="Proteomes" id="UP000823941"/>
    </source>
</evidence>
<evidence type="ECO:0000256" key="2">
    <source>
        <dbReference type="SAM" id="MobiDB-lite"/>
    </source>
</evidence>
<name>A0ABQ7QVI4_PLUXY</name>
<accession>A0ABQ7QVI4</accession>
<feature type="compositionally biased region" description="Polar residues" evidence="2">
    <location>
        <begin position="583"/>
        <end position="592"/>
    </location>
</feature>
<dbReference type="Gene3D" id="1.10.150.130">
    <property type="match status" value="1"/>
</dbReference>
<feature type="compositionally biased region" description="Polar residues" evidence="2">
    <location>
        <begin position="52"/>
        <end position="65"/>
    </location>
</feature>
<dbReference type="Proteomes" id="UP000823941">
    <property type="component" value="Chromosome 7"/>
</dbReference>
<dbReference type="InterPro" id="IPR011010">
    <property type="entry name" value="DNA_brk_join_enz"/>
</dbReference>
<keyword evidence="1" id="KW-0238">DNA-binding</keyword>
<dbReference type="SUPFAM" id="SSF56349">
    <property type="entry name" value="DNA breaking-rejoining enzymes"/>
    <property type="match status" value="1"/>
</dbReference>
<organism evidence="4 5">
    <name type="scientific">Plutella xylostella</name>
    <name type="common">Diamondback moth</name>
    <name type="synonym">Plutella maculipennis</name>
    <dbReference type="NCBI Taxonomy" id="51655"/>
    <lineage>
        <taxon>Eukaryota</taxon>
        <taxon>Metazoa</taxon>
        <taxon>Ecdysozoa</taxon>
        <taxon>Arthropoda</taxon>
        <taxon>Hexapoda</taxon>
        <taxon>Insecta</taxon>
        <taxon>Pterygota</taxon>
        <taxon>Neoptera</taxon>
        <taxon>Endopterygota</taxon>
        <taxon>Lepidoptera</taxon>
        <taxon>Glossata</taxon>
        <taxon>Ditrysia</taxon>
        <taxon>Yponomeutoidea</taxon>
        <taxon>Plutellidae</taxon>
        <taxon>Plutella</taxon>
    </lineage>
</organism>
<dbReference type="PANTHER" id="PTHR35617">
    <property type="entry name" value="PHAGE_INTEGRASE DOMAIN-CONTAINING PROTEIN"/>
    <property type="match status" value="1"/>
</dbReference>
<dbReference type="InterPro" id="IPR044068">
    <property type="entry name" value="CB"/>
</dbReference>
<dbReference type="PANTHER" id="PTHR35617:SF3">
    <property type="entry name" value="CORE-BINDING (CB) DOMAIN-CONTAINING PROTEIN"/>
    <property type="match status" value="1"/>
</dbReference>
<feature type="domain" description="Core-binding (CB)" evidence="3">
    <location>
        <begin position="604"/>
        <end position="688"/>
    </location>
</feature>
<sequence>MVKDGRTTNRSKNTIRIQNTFSEKAAACKIIGQTQIVRDSKFRRNDERDSENATQRCNSPQQSRNWIPVNNVSQEKIGWNEQANLQFKKVKSVCSCPSIQTPESSSNTYSSGSRHIHDQDRYLASILSRTDSTNALQILVSSLRRRNLRNVMFGKCPLCFRKNNKLAGALAETHRRCKGGSLSRRFFDSSSKPRCLEKASEICSKKTRRIRMDGQQEKIITGAISESRISRNSLEHQIESENAFRCKSKTNRVINPVISKEKTLELARCKDPTRKVKLRVVRCSPRKTSLSLVTNRVEQTEKIRTSQTMPDDRRGSHRARLVDGKYTQKYCYPSCQSNDVYNHRRCRCRLGCDSKQPEIMGKVDKNPTTLALQSKAMGCIRKSEISGCQNTEHNYNMANRQSNCSRLHNKAGRHEVEKAFEDSNEHPAPMRRTQLSPDSALHPRIIQRLSRQSLKNKIPARVALEATNSGSDISASGHPRDRFICFKSVCSSDQLCKRGRIRHGEQIHGRLQPNLALRPRLRLPPAGIDTESSPSPRRVDGDLSPSNSRVAQSILDAGNQETGNPTAVEDPRSDLQSHRSSDESSTSGNRQPQFAGLDNTGWANEILNWNSNELELLQASWRKSTLKTYRPAWERWRNWATDNNVKIDDPKPSDLARFLCYLHDVVKLAPKTIYLHKSVVATFTNPHKSSVLSSHPIISHVLKGILSKKPTVRKPLSWKIDDLLRFLEKYNIDNESLFSVSRHTCILLLLASSRRIHDLTLLSIGSEDFEEKGDELIFWPKFGSKTDSHTFRQSGWCLKSHPEIRFDIIHWIGRVITLSLSRRQSRQLLSLFITTRGVVKAASRAVIAGWVKSLFKEANITSSAGSIRAAVATYNWSQKNLDIDEVLKRGNWRSKNTFFNHYFREIQPVTSSRISDPTDSFVPID</sequence>
<feature type="region of interest" description="Disordered" evidence="2">
    <location>
        <begin position="516"/>
        <end position="597"/>
    </location>
</feature>
<evidence type="ECO:0000259" key="3">
    <source>
        <dbReference type="PROSITE" id="PS51900"/>
    </source>
</evidence>
<comment type="caution">
    <text evidence="4">The sequence shown here is derived from an EMBL/GenBank/DDBJ whole genome shotgun (WGS) entry which is preliminary data.</text>
</comment>
<dbReference type="InterPro" id="IPR010998">
    <property type="entry name" value="Integrase_recombinase_N"/>
</dbReference>
<reference evidence="4 5" key="1">
    <citation type="submission" date="2021-06" db="EMBL/GenBank/DDBJ databases">
        <title>A haploid diamondback moth (Plutella xylostella L.) genome assembly resolves 31 chromosomes and identifies a diamide resistance mutation.</title>
        <authorList>
            <person name="Ward C.M."/>
            <person name="Perry K.D."/>
            <person name="Baker G."/>
            <person name="Powis K."/>
            <person name="Heckel D.G."/>
            <person name="Baxter S.W."/>
        </authorList>
    </citation>
    <scope>NUCLEOTIDE SEQUENCE [LARGE SCALE GENOMIC DNA]</scope>
    <source>
        <strain evidence="4 5">LV</strain>
        <tissue evidence="4">Single pupa</tissue>
    </source>
</reference>
<proteinExistence type="predicted"/>
<feature type="region of interest" description="Disordered" evidence="2">
    <location>
        <begin position="40"/>
        <end position="65"/>
    </location>
</feature>
<feature type="compositionally biased region" description="Basic and acidic residues" evidence="2">
    <location>
        <begin position="40"/>
        <end position="51"/>
    </location>
</feature>